<dbReference type="RefSeq" id="WP_134491260.1">
    <property type="nucleotide sequence ID" value="NZ_CP139089.1"/>
</dbReference>
<feature type="domain" description="Helix-turn-helix" evidence="2">
    <location>
        <begin position="13"/>
        <end position="63"/>
    </location>
</feature>
<dbReference type="KEGG" id="mtun:MTUNDRAET4_3609"/>
<dbReference type="EMBL" id="LR536450">
    <property type="protein sequence ID" value="VFU10496.1"/>
    <property type="molecule type" value="Genomic_DNA"/>
</dbReference>
<organism evidence="3 4">
    <name type="scientific">Methylocella tundrae</name>
    <dbReference type="NCBI Taxonomy" id="227605"/>
    <lineage>
        <taxon>Bacteria</taxon>
        <taxon>Pseudomonadati</taxon>
        <taxon>Pseudomonadota</taxon>
        <taxon>Alphaproteobacteria</taxon>
        <taxon>Hyphomicrobiales</taxon>
        <taxon>Beijerinckiaceae</taxon>
        <taxon>Methylocella</taxon>
    </lineage>
</organism>
<evidence type="ECO:0000256" key="1">
    <source>
        <dbReference type="SAM" id="MobiDB-lite"/>
    </source>
</evidence>
<reference evidence="3 4" key="1">
    <citation type="submission" date="2019-03" db="EMBL/GenBank/DDBJ databases">
        <authorList>
            <person name="Kox A.R. M."/>
        </authorList>
    </citation>
    <scope>NUCLEOTIDE SEQUENCE [LARGE SCALE GENOMIC DNA]</scope>
    <source>
        <strain evidence="3">MTUNDRAET4 annotated genome</strain>
    </source>
</reference>
<name>A0A4U8Z4T8_METTU</name>
<sequence>MGDPAKEFQRDRLLTVGEGAEYLQLSESWLNKARLSGRGPRFIKMGRSVRYSVQALEEFKRANARGSTSEYASHSGPGRPPKNGK</sequence>
<feature type="region of interest" description="Disordered" evidence="1">
    <location>
        <begin position="62"/>
        <end position="85"/>
    </location>
</feature>
<evidence type="ECO:0000313" key="4">
    <source>
        <dbReference type="Proteomes" id="UP000294360"/>
    </source>
</evidence>
<dbReference type="InterPro" id="IPR041657">
    <property type="entry name" value="HTH_17"/>
</dbReference>
<evidence type="ECO:0000313" key="3">
    <source>
        <dbReference type="EMBL" id="VFU10496.1"/>
    </source>
</evidence>
<gene>
    <name evidence="3" type="ORF">MTUNDRAET4_3609</name>
</gene>
<accession>A0A4U8Z4T8</accession>
<dbReference type="AlphaFoldDB" id="A0A4U8Z4T8"/>
<proteinExistence type="predicted"/>
<dbReference type="OrthoDB" id="7364180at2"/>
<dbReference type="Proteomes" id="UP000294360">
    <property type="component" value="Chromosome"/>
</dbReference>
<evidence type="ECO:0000259" key="2">
    <source>
        <dbReference type="Pfam" id="PF12728"/>
    </source>
</evidence>
<protein>
    <recommendedName>
        <fullName evidence="2">Helix-turn-helix domain-containing protein</fullName>
    </recommendedName>
</protein>
<dbReference type="Pfam" id="PF12728">
    <property type="entry name" value="HTH_17"/>
    <property type="match status" value="1"/>
</dbReference>